<proteinExistence type="predicted"/>
<evidence type="ECO:0000256" key="5">
    <source>
        <dbReference type="SAM" id="MobiDB-lite"/>
    </source>
</evidence>
<evidence type="ECO:0000256" key="4">
    <source>
        <dbReference type="ARBA" id="ARBA00023136"/>
    </source>
</evidence>
<dbReference type="OrthoDB" id="6770063at2759"/>
<evidence type="ECO:0000256" key="3">
    <source>
        <dbReference type="ARBA" id="ARBA00022989"/>
    </source>
</evidence>
<feature type="region of interest" description="Disordered" evidence="5">
    <location>
        <begin position="161"/>
        <end position="194"/>
    </location>
</feature>
<keyword evidence="9" id="KW-1185">Reference proteome</keyword>
<feature type="transmembrane region" description="Helical" evidence="6">
    <location>
        <begin position="507"/>
        <end position="531"/>
    </location>
</feature>
<feature type="domain" description="Major facilitator superfamily (MFS) profile" evidence="7">
    <location>
        <begin position="235"/>
        <end position="669"/>
    </location>
</feature>
<dbReference type="Gene3D" id="1.20.1250.20">
    <property type="entry name" value="MFS general substrate transporter like domains"/>
    <property type="match status" value="1"/>
</dbReference>
<dbReference type="PANTHER" id="PTHR23502">
    <property type="entry name" value="MAJOR FACILITATOR SUPERFAMILY"/>
    <property type="match status" value="1"/>
</dbReference>
<feature type="compositionally biased region" description="Basic and acidic residues" evidence="5">
    <location>
        <begin position="171"/>
        <end position="188"/>
    </location>
</feature>
<name>A0A166E9D5_9AGAM</name>
<gene>
    <name evidence="8" type="ORF">FIBSPDRAFT_912473</name>
</gene>
<evidence type="ECO:0000256" key="1">
    <source>
        <dbReference type="ARBA" id="ARBA00004141"/>
    </source>
</evidence>
<protein>
    <submittedName>
        <fullName evidence="8">MFS general substrate transporter</fullName>
    </submittedName>
</protein>
<feature type="transmembrane region" description="Helical" evidence="6">
    <location>
        <begin position="231"/>
        <end position="249"/>
    </location>
</feature>
<feature type="transmembrane region" description="Helical" evidence="6">
    <location>
        <begin position="552"/>
        <end position="571"/>
    </location>
</feature>
<dbReference type="CDD" id="cd17323">
    <property type="entry name" value="MFS_Tpo1_MDR_like"/>
    <property type="match status" value="1"/>
</dbReference>
<dbReference type="InterPro" id="IPR036259">
    <property type="entry name" value="MFS_trans_sf"/>
</dbReference>
<feature type="transmembrane region" description="Helical" evidence="6">
    <location>
        <begin position="610"/>
        <end position="631"/>
    </location>
</feature>
<feature type="transmembrane region" description="Helical" evidence="6">
    <location>
        <begin position="326"/>
        <end position="347"/>
    </location>
</feature>
<keyword evidence="3 6" id="KW-1133">Transmembrane helix</keyword>
<dbReference type="Proteomes" id="UP000076532">
    <property type="component" value="Unassembled WGS sequence"/>
</dbReference>
<dbReference type="STRING" id="436010.A0A166E9D5"/>
<reference evidence="8 9" key="1">
    <citation type="journal article" date="2016" name="Mol. Biol. Evol.">
        <title>Comparative Genomics of Early-Diverging Mushroom-Forming Fungi Provides Insights into the Origins of Lignocellulose Decay Capabilities.</title>
        <authorList>
            <person name="Nagy L.G."/>
            <person name="Riley R."/>
            <person name="Tritt A."/>
            <person name="Adam C."/>
            <person name="Daum C."/>
            <person name="Floudas D."/>
            <person name="Sun H."/>
            <person name="Yadav J.S."/>
            <person name="Pangilinan J."/>
            <person name="Larsson K.H."/>
            <person name="Matsuura K."/>
            <person name="Barry K."/>
            <person name="Labutti K."/>
            <person name="Kuo R."/>
            <person name="Ohm R.A."/>
            <person name="Bhattacharya S.S."/>
            <person name="Shirouzu T."/>
            <person name="Yoshinaga Y."/>
            <person name="Martin F.M."/>
            <person name="Grigoriev I.V."/>
            <person name="Hibbett D.S."/>
        </authorList>
    </citation>
    <scope>NUCLEOTIDE SEQUENCE [LARGE SCALE GENOMIC DNA]</scope>
    <source>
        <strain evidence="8 9">CBS 109695</strain>
    </source>
</reference>
<evidence type="ECO:0000256" key="6">
    <source>
        <dbReference type="SAM" id="Phobius"/>
    </source>
</evidence>
<dbReference type="FunFam" id="1.20.1250.20:FF:000011">
    <property type="entry name" value="MFS multidrug transporter, putative"/>
    <property type="match status" value="1"/>
</dbReference>
<feature type="transmembrane region" description="Helical" evidence="6">
    <location>
        <begin position="300"/>
        <end position="320"/>
    </location>
</feature>
<evidence type="ECO:0000313" key="8">
    <source>
        <dbReference type="EMBL" id="KZP15530.1"/>
    </source>
</evidence>
<organism evidence="8 9">
    <name type="scientific">Athelia psychrophila</name>
    <dbReference type="NCBI Taxonomy" id="1759441"/>
    <lineage>
        <taxon>Eukaryota</taxon>
        <taxon>Fungi</taxon>
        <taxon>Dikarya</taxon>
        <taxon>Basidiomycota</taxon>
        <taxon>Agaricomycotina</taxon>
        <taxon>Agaricomycetes</taxon>
        <taxon>Agaricomycetidae</taxon>
        <taxon>Atheliales</taxon>
        <taxon>Atheliaceae</taxon>
        <taxon>Athelia</taxon>
    </lineage>
</organism>
<keyword evidence="2 6" id="KW-0812">Transmembrane</keyword>
<dbReference type="InterPro" id="IPR020846">
    <property type="entry name" value="MFS_dom"/>
</dbReference>
<accession>A0A166E9D5</accession>
<feature type="transmembrane region" description="Helical" evidence="6">
    <location>
        <begin position="392"/>
        <end position="410"/>
    </location>
</feature>
<dbReference type="PANTHER" id="PTHR23502:SF47">
    <property type="entry name" value="MAJOR FACILITATOR SUPERFAMILY (MFS) PROFILE DOMAIN-CONTAINING PROTEIN-RELATED"/>
    <property type="match status" value="1"/>
</dbReference>
<feature type="transmembrane region" description="Helical" evidence="6">
    <location>
        <begin position="577"/>
        <end position="598"/>
    </location>
</feature>
<feature type="transmembrane region" description="Helical" evidence="6">
    <location>
        <begin position="359"/>
        <end position="380"/>
    </location>
</feature>
<evidence type="ECO:0000259" key="7">
    <source>
        <dbReference type="PROSITE" id="PS50850"/>
    </source>
</evidence>
<dbReference type="AlphaFoldDB" id="A0A166E9D5"/>
<dbReference type="PROSITE" id="PS50850">
    <property type="entry name" value="MFS"/>
    <property type="match status" value="1"/>
</dbReference>
<feature type="transmembrane region" description="Helical" evidence="6">
    <location>
        <begin position="643"/>
        <end position="665"/>
    </location>
</feature>
<sequence length="686" mass="75225">MRAFVSYIDHILPRTGCSTYNTIATFDNAQENINSTQTLALFARLINIRGRKTFVALHRPPYDFSFGPSDMFLDCIQLLLAGMHMALTSADRKLADTISSTRHLNMAPDISCSHPKVGPYNGNNYRTFRERVQRQYERQNSNKPNPGEHSDASSAIVTQPAAQPPNNIDADVEKGPHVDDTASERTIQETELGPTLTGIEIIDEPGSGKIFVVGFEGPDDTLNPHNWSHAYRVWATVLIGSIAFVVGWASSIDSGALQQAAEELHVGEVAESLATGVYLIGFGVGALFAGPFSETLGRNVVYIITMALYMIFIMASALAPNFGAQVAFRFLAGFFGSTPLTCAGGSLSDMWSPTERGYMFPIFANAGFLGPVLGPVVGAWIGQSSDVLSWRWTEWVTLIFSGLILALVVLTQRETYAPLLLSWKAIHLRTITGDDRYKSALEIRGDTLAQRLARASWRPFMLTAKEPIIMLVALYLTVVYIVLFTFLNGYTFIFTETYGFSQGLTGTSFLGIGIGISGTTLILPLIHRWYADAKAVQEAAGNFGPLPPEERLWFAMIGAPGLPISLFWMGWTAYPSISPFSALAASVLFGFSLLCIFISCYQYIIDSYEAWAASALASLTFIRYIVAGGMVEVAIPMYERLGVHWALTLLGGLSALLVPLPYVFYKAGPWIRSRSEYARDKPIKTG</sequence>
<dbReference type="EMBL" id="KV417603">
    <property type="protein sequence ID" value="KZP15530.1"/>
    <property type="molecule type" value="Genomic_DNA"/>
</dbReference>
<dbReference type="GO" id="GO:0022857">
    <property type="term" value="F:transmembrane transporter activity"/>
    <property type="evidence" value="ECO:0007669"/>
    <property type="project" value="InterPro"/>
</dbReference>
<dbReference type="Pfam" id="PF07690">
    <property type="entry name" value="MFS_1"/>
    <property type="match status" value="1"/>
</dbReference>
<feature type="transmembrane region" description="Helical" evidence="6">
    <location>
        <begin position="468"/>
        <end position="487"/>
    </location>
</feature>
<feature type="region of interest" description="Disordered" evidence="5">
    <location>
        <begin position="135"/>
        <end position="154"/>
    </location>
</feature>
<feature type="transmembrane region" description="Helical" evidence="6">
    <location>
        <begin position="269"/>
        <end position="288"/>
    </location>
</feature>
<evidence type="ECO:0000256" key="2">
    <source>
        <dbReference type="ARBA" id="ARBA00022692"/>
    </source>
</evidence>
<dbReference type="SUPFAM" id="SSF103473">
    <property type="entry name" value="MFS general substrate transporter"/>
    <property type="match status" value="1"/>
</dbReference>
<evidence type="ECO:0000313" key="9">
    <source>
        <dbReference type="Proteomes" id="UP000076532"/>
    </source>
</evidence>
<dbReference type="InterPro" id="IPR011701">
    <property type="entry name" value="MFS"/>
</dbReference>
<keyword evidence="4 6" id="KW-0472">Membrane</keyword>
<comment type="subcellular location">
    <subcellularLocation>
        <location evidence="1">Membrane</location>
        <topology evidence="1">Multi-pass membrane protein</topology>
    </subcellularLocation>
</comment>
<dbReference type="GO" id="GO:0005886">
    <property type="term" value="C:plasma membrane"/>
    <property type="evidence" value="ECO:0007669"/>
    <property type="project" value="TreeGrafter"/>
</dbReference>